<organism evidence="4">
    <name type="scientific">Rhipicephalus appendiculatus</name>
    <name type="common">Brown ear tick</name>
    <dbReference type="NCBI Taxonomy" id="34631"/>
    <lineage>
        <taxon>Eukaryota</taxon>
        <taxon>Metazoa</taxon>
        <taxon>Ecdysozoa</taxon>
        <taxon>Arthropoda</taxon>
        <taxon>Chelicerata</taxon>
        <taxon>Arachnida</taxon>
        <taxon>Acari</taxon>
        <taxon>Parasitiformes</taxon>
        <taxon>Ixodida</taxon>
        <taxon>Ixodoidea</taxon>
        <taxon>Ixodidae</taxon>
        <taxon>Rhipicephalinae</taxon>
        <taxon>Rhipicephalus</taxon>
        <taxon>Rhipicephalus</taxon>
    </lineage>
</organism>
<dbReference type="SUPFAM" id="SSF57095">
    <property type="entry name" value="Scorpion toxin-like"/>
    <property type="match status" value="1"/>
</dbReference>
<dbReference type="GO" id="GO:0005576">
    <property type="term" value="C:extracellular region"/>
    <property type="evidence" value="ECO:0007669"/>
    <property type="project" value="UniProtKB-SubCell"/>
</dbReference>
<evidence type="ECO:0000256" key="2">
    <source>
        <dbReference type="ARBA" id="ARBA00022525"/>
    </source>
</evidence>
<dbReference type="AlphaFoldDB" id="A0A131YRA2"/>
<dbReference type="EMBL" id="GEDV01007439">
    <property type="protein sequence ID" value="JAP81118.1"/>
    <property type="molecule type" value="Transcribed_RNA"/>
</dbReference>
<evidence type="ECO:0008006" key="5">
    <source>
        <dbReference type="Google" id="ProtNLM"/>
    </source>
</evidence>
<keyword evidence="2" id="KW-0964">Secreted</keyword>
<accession>A0A131YRA2</accession>
<proteinExistence type="predicted"/>
<dbReference type="InterPro" id="IPR036574">
    <property type="entry name" value="Scorpion_toxin-like_sf"/>
</dbReference>
<comment type="subcellular location">
    <subcellularLocation>
        <location evidence="1">Secreted</location>
    </subcellularLocation>
</comment>
<protein>
    <recommendedName>
        <fullName evidence="5">Defensin</fullName>
    </recommendedName>
</protein>
<sequence length="90" mass="10024">MKTFWITFTILTLTGILCSDSEPTMTEVDSEGSTTIIPVESYRLVGRAGCPSFRACRSRCYRRGPYSSGRCIGVRKLTCMCTSIVRRNNG</sequence>
<keyword evidence="3" id="KW-0732">Signal</keyword>
<feature type="signal peptide" evidence="3">
    <location>
        <begin position="1"/>
        <end position="21"/>
    </location>
</feature>
<name>A0A131YRA2_RHIAP</name>
<feature type="chain" id="PRO_5007285776" description="Defensin" evidence="3">
    <location>
        <begin position="22"/>
        <end position="90"/>
    </location>
</feature>
<evidence type="ECO:0000313" key="4">
    <source>
        <dbReference type="EMBL" id="JAP81118.1"/>
    </source>
</evidence>
<reference evidence="4" key="1">
    <citation type="journal article" date="2016" name="Ticks Tick Borne Dis.">
        <title>De novo assembly and annotation of the salivary gland transcriptome of Rhipicephalus appendiculatus male and female ticks during blood feeding.</title>
        <authorList>
            <person name="de Castro M.H."/>
            <person name="de Klerk D."/>
            <person name="Pienaar R."/>
            <person name="Latif A.A."/>
            <person name="Rees D.J."/>
            <person name="Mans B.J."/>
        </authorList>
    </citation>
    <scope>NUCLEOTIDE SEQUENCE</scope>
    <source>
        <tissue evidence="4">Salivary glands</tissue>
    </source>
</reference>
<evidence type="ECO:0000256" key="1">
    <source>
        <dbReference type="ARBA" id="ARBA00004613"/>
    </source>
</evidence>
<evidence type="ECO:0000256" key="3">
    <source>
        <dbReference type="SAM" id="SignalP"/>
    </source>
</evidence>